<reference evidence="1" key="1">
    <citation type="journal article" date="2020" name="Nat. Commun.">
        <title>Large-scale genome sequencing of mycorrhizal fungi provides insights into the early evolution of symbiotic traits.</title>
        <authorList>
            <person name="Miyauchi S."/>
            <person name="Kiss E."/>
            <person name="Kuo A."/>
            <person name="Drula E."/>
            <person name="Kohler A."/>
            <person name="Sanchez-Garcia M."/>
            <person name="Morin E."/>
            <person name="Andreopoulos B."/>
            <person name="Barry K.W."/>
            <person name="Bonito G."/>
            <person name="Buee M."/>
            <person name="Carver A."/>
            <person name="Chen C."/>
            <person name="Cichocki N."/>
            <person name="Clum A."/>
            <person name="Culley D."/>
            <person name="Crous P.W."/>
            <person name="Fauchery L."/>
            <person name="Girlanda M."/>
            <person name="Hayes R.D."/>
            <person name="Keri Z."/>
            <person name="LaButti K."/>
            <person name="Lipzen A."/>
            <person name="Lombard V."/>
            <person name="Magnuson J."/>
            <person name="Maillard F."/>
            <person name="Murat C."/>
            <person name="Nolan M."/>
            <person name="Ohm R.A."/>
            <person name="Pangilinan J."/>
            <person name="Pereira M.F."/>
            <person name="Perotto S."/>
            <person name="Peter M."/>
            <person name="Pfister S."/>
            <person name="Riley R."/>
            <person name="Sitrit Y."/>
            <person name="Stielow J.B."/>
            <person name="Szollosi G."/>
            <person name="Zifcakova L."/>
            <person name="Stursova M."/>
            <person name="Spatafora J.W."/>
            <person name="Tedersoo L."/>
            <person name="Vaario L.M."/>
            <person name="Yamada A."/>
            <person name="Yan M."/>
            <person name="Wang P."/>
            <person name="Xu J."/>
            <person name="Bruns T."/>
            <person name="Baldrian P."/>
            <person name="Vilgalys R."/>
            <person name="Dunand C."/>
            <person name="Henrissat B."/>
            <person name="Grigoriev I.V."/>
            <person name="Hibbett D."/>
            <person name="Nagy L.G."/>
            <person name="Martin F.M."/>
        </authorList>
    </citation>
    <scope>NUCLEOTIDE SEQUENCE</scope>
    <source>
        <strain evidence="1">UP504</strain>
    </source>
</reference>
<dbReference type="Proteomes" id="UP000886523">
    <property type="component" value="Unassembled WGS sequence"/>
</dbReference>
<protein>
    <submittedName>
        <fullName evidence="1">Uncharacterized protein</fullName>
    </submittedName>
</protein>
<gene>
    <name evidence="1" type="ORF">BS47DRAFT_1365699</name>
</gene>
<dbReference type="AlphaFoldDB" id="A0A9P6AN63"/>
<organism evidence="1 2">
    <name type="scientific">Hydnum rufescens UP504</name>
    <dbReference type="NCBI Taxonomy" id="1448309"/>
    <lineage>
        <taxon>Eukaryota</taxon>
        <taxon>Fungi</taxon>
        <taxon>Dikarya</taxon>
        <taxon>Basidiomycota</taxon>
        <taxon>Agaricomycotina</taxon>
        <taxon>Agaricomycetes</taxon>
        <taxon>Cantharellales</taxon>
        <taxon>Hydnaceae</taxon>
        <taxon>Hydnum</taxon>
    </lineage>
</organism>
<keyword evidence="2" id="KW-1185">Reference proteome</keyword>
<evidence type="ECO:0000313" key="1">
    <source>
        <dbReference type="EMBL" id="KAF9508781.1"/>
    </source>
</evidence>
<name>A0A9P6AN63_9AGAM</name>
<accession>A0A9P6AN63</accession>
<comment type="caution">
    <text evidence="1">The sequence shown here is derived from an EMBL/GenBank/DDBJ whole genome shotgun (WGS) entry which is preliminary data.</text>
</comment>
<dbReference type="EMBL" id="MU129050">
    <property type="protein sequence ID" value="KAF9508781.1"/>
    <property type="molecule type" value="Genomic_DNA"/>
</dbReference>
<evidence type="ECO:0000313" key="2">
    <source>
        <dbReference type="Proteomes" id="UP000886523"/>
    </source>
</evidence>
<sequence>MQTLPSEIERADIDPTMCRTYLKKPTGGTLCTAPMLWNEKECENGWMVTYVYLKQSILSTGVKSNGFTWNTLGKICEKWQKTINFLKISRTSSTVYLSANYWGARGDRRKGGKGKDDGHKLSARNDYDEGHHKCIAFDGQDGLWVKECRCRRGHYNSANVPSVPVYLDRLCSLYLGWALVNSMPYRSLSPEFWLSPTVHRIVVA</sequence>
<proteinExistence type="predicted"/>